<keyword evidence="2" id="KW-0328">Glycosyltransferase</keyword>
<reference evidence="3" key="1">
    <citation type="submission" date="2022-10" db="EMBL/GenBank/DDBJ databases">
        <title>Streptococcus didelphis as causative of fatal infections in opossums (Didelphis albiventris).</title>
        <authorList>
            <person name="Breyer G.M."/>
            <person name="Da Silva M.E.R.J."/>
            <person name="Siqueira F.M."/>
        </authorList>
    </citation>
    <scope>NUCLEOTIDE SEQUENCE [LARGE SCALE GENOMIC DNA]</scope>
    <source>
        <strain evidence="3">LBVP101/21</strain>
    </source>
</reference>
<dbReference type="RefSeq" id="WP_018366067.1">
    <property type="nucleotide sequence ID" value="NZ_CP110509.1"/>
</dbReference>
<evidence type="ECO:0000313" key="2">
    <source>
        <dbReference type="EMBL" id="WMB28206.1"/>
    </source>
</evidence>
<dbReference type="EC" id="2.4.-.-" evidence="2"/>
<keyword evidence="3" id="KW-1185">Reference proteome</keyword>
<dbReference type="SUPFAM" id="SSF53448">
    <property type="entry name" value="Nucleotide-diphospho-sugar transferases"/>
    <property type="match status" value="1"/>
</dbReference>
<proteinExistence type="predicted"/>
<feature type="domain" description="Glycosyltransferase 2-like" evidence="1">
    <location>
        <begin position="11"/>
        <end position="157"/>
    </location>
</feature>
<dbReference type="Pfam" id="PF00535">
    <property type="entry name" value="Glycos_transf_2"/>
    <property type="match status" value="1"/>
</dbReference>
<sequence>MLNNNSSELVTVILTTYKRPVSILKKAIDSVLNQTYKNIELIVVNDCPNYIENDLIQELILNYQSRVRYIINNGPHGANYARNIGVMKTKGTFISFLDDDDYWDKSRIELFSKFFDNKPVLIYSDIIMFNEKGSKISKRKYPIKEKQLETLLYDNFLGGFSNVMINKNALLNSGGLNENMKSYQDQELWLRILPLGEIIYINKPLTYYRISDESISNNNTNKVQGLNSLLKIHKKYYEKYPESKIKKLRNEYILALKNGWNENSIIIRKYLEQLVSLKLLFLWTIIGTSKKITMNLIRKWK</sequence>
<dbReference type="Proteomes" id="UP001238096">
    <property type="component" value="Chromosome"/>
</dbReference>
<evidence type="ECO:0000259" key="1">
    <source>
        <dbReference type="Pfam" id="PF00535"/>
    </source>
</evidence>
<accession>A0ABY9LH74</accession>
<gene>
    <name evidence="2" type="ORF">N1496_00325</name>
</gene>
<evidence type="ECO:0000313" key="3">
    <source>
        <dbReference type="Proteomes" id="UP001238096"/>
    </source>
</evidence>
<protein>
    <submittedName>
        <fullName evidence="2">Glycosyltransferase</fullName>
        <ecNumber evidence="2">2.4.-.-</ecNumber>
    </submittedName>
</protein>
<dbReference type="PANTHER" id="PTHR22916">
    <property type="entry name" value="GLYCOSYLTRANSFERASE"/>
    <property type="match status" value="1"/>
</dbReference>
<dbReference type="PANTHER" id="PTHR22916:SF3">
    <property type="entry name" value="UDP-GLCNAC:BETAGAL BETA-1,3-N-ACETYLGLUCOSAMINYLTRANSFERASE-LIKE PROTEIN 1"/>
    <property type="match status" value="1"/>
</dbReference>
<dbReference type="EMBL" id="CP110509">
    <property type="protein sequence ID" value="WMB28206.1"/>
    <property type="molecule type" value="Genomic_DNA"/>
</dbReference>
<dbReference type="InterPro" id="IPR001173">
    <property type="entry name" value="Glyco_trans_2-like"/>
</dbReference>
<organism evidence="2 3">
    <name type="scientific">Streptococcus didelphis</name>
    <dbReference type="NCBI Taxonomy" id="102886"/>
    <lineage>
        <taxon>Bacteria</taxon>
        <taxon>Bacillati</taxon>
        <taxon>Bacillota</taxon>
        <taxon>Bacilli</taxon>
        <taxon>Lactobacillales</taxon>
        <taxon>Streptococcaceae</taxon>
        <taxon>Streptococcus</taxon>
    </lineage>
</organism>
<keyword evidence="2" id="KW-0808">Transferase</keyword>
<dbReference type="Gene3D" id="3.90.550.10">
    <property type="entry name" value="Spore Coat Polysaccharide Biosynthesis Protein SpsA, Chain A"/>
    <property type="match status" value="1"/>
</dbReference>
<dbReference type="InterPro" id="IPR029044">
    <property type="entry name" value="Nucleotide-diphossugar_trans"/>
</dbReference>
<dbReference type="GO" id="GO:0016757">
    <property type="term" value="F:glycosyltransferase activity"/>
    <property type="evidence" value="ECO:0007669"/>
    <property type="project" value="UniProtKB-KW"/>
</dbReference>
<name>A0ABY9LH74_9STRE</name>